<dbReference type="Gene3D" id="2.40.70.10">
    <property type="entry name" value="Acid Proteases"/>
    <property type="match status" value="1"/>
</dbReference>
<dbReference type="CDD" id="cd00303">
    <property type="entry name" value="retropepsin_like"/>
    <property type="match status" value="1"/>
</dbReference>
<evidence type="ECO:0000313" key="2">
    <source>
        <dbReference type="EMBL" id="RDX99146.1"/>
    </source>
</evidence>
<accession>A0A371H8V8</accession>
<keyword evidence="3" id="KW-1185">Reference proteome</keyword>
<reference evidence="2" key="1">
    <citation type="submission" date="2018-05" db="EMBL/GenBank/DDBJ databases">
        <title>Draft genome of Mucuna pruriens seed.</title>
        <authorList>
            <person name="Nnadi N.E."/>
            <person name="Vos R."/>
            <person name="Hasami M.H."/>
            <person name="Devisetty U.K."/>
            <person name="Aguiy J.C."/>
        </authorList>
    </citation>
    <scope>NUCLEOTIDE SEQUENCE [LARGE SCALE GENOMIC DNA]</scope>
    <source>
        <strain evidence="2">JCA_2017</strain>
    </source>
</reference>
<evidence type="ECO:0000256" key="1">
    <source>
        <dbReference type="SAM" id="MobiDB-lite"/>
    </source>
</evidence>
<proteinExistence type="predicted"/>
<name>A0A371H8V8_MUCPR</name>
<dbReference type="EMBL" id="QJKJ01003290">
    <property type="protein sequence ID" value="RDX99146.1"/>
    <property type="molecule type" value="Genomic_DNA"/>
</dbReference>
<dbReference type="InterPro" id="IPR021109">
    <property type="entry name" value="Peptidase_aspartic_dom_sf"/>
</dbReference>
<comment type="caution">
    <text evidence="2">The sequence shown here is derived from an EMBL/GenBank/DDBJ whole genome shotgun (WGS) entry which is preliminary data.</text>
</comment>
<feature type="compositionally biased region" description="Polar residues" evidence="1">
    <location>
        <begin position="15"/>
        <end position="32"/>
    </location>
</feature>
<dbReference type="PANTHER" id="PTHR33067">
    <property type="entry name" value="RNA-DIRECTED DNA POLYMERASE-RELATED"/>
    <property type="match status" value="1"/>
</dbReference>
<evidence type="ECO:0000313" key="3">
    <source>
        <dbReference type="Proteomes" id="UP000257109"/>
    </source>
</evidence>
<dbReference type="PANTHER" id="PTHR33067:SF9">
    <property type="entry name" value="RNA-DIRECTED DNA POLYMERASE"/>
    <property type="match status" value="1"/>
</dbReference>
<feature type="non-terminal residue" evidence="2">
    <location>
        <position position="1"/>
    </location>
</feature>
<protein>
    <submittedName>
        <fullName evidence="2">Uncharacterized protein</fullName>
    </submittedName>
</protein>
<sequence>MVPNPKGGRVGMARLQSSRELPQSAEPQSSPRSVEAEIEPGVDSRLQQPVKTVSTKISKIDEELLKLFKKVEINILLLDAIKQIPKYAKFHKELCVHKTKKMKGIVETGGVVSSLCPDLGIFAVPCTIGGRTFTNAMLVLEASIKIMLASIYKSLILGDLEPTRIEIQLANRSVVQPLGVLKDVLVQVNEFAFQTNFYVLDIEDEASREGSALILGRPFLVTTKTKIDIHAGTLSMEFGDTYVKFNIFEVLKHPKDYSIFSIDAIDGLMEEYFRLGTGDASLVDFVNIFFYQVLVIIANNLNREQEEKLLEVLRRHKKAIGWTLADLPGINLSICMHKILLEEDARQVRKQQQRLNLTLLDVVKKEVTKLLALSRDA</sequence>
<feature type="region of interest" description="Disordered" evidence="1">
    <location>
        <begin position="1"/>
        <end position="42"/>
    </location>
</feature>
<dbReference type="Proteomes" id="UP000257109">
    <property type="component" value="Unassembled WGS sequence"/>
</dbReference>
<gene>
    <name evidence="2" type="ORF">CR513_17825</name>
</gene>
<dbReference type="AlphaFoldDB" id="A0A371H8V8"/>
<organism evidence="2 3">
    <name type="scientific">Mucuna pruriens</name>
    <name type="common">Velvet bean</name>
    <name type="synonym">Dolichos pruriens</name>
    <dbReference type="NCBI Taxonomy" id="157652"/>
    <lineage>
        <taxon>Eukaryota</taxon>
        <taxon>Viridiplantae</taxon>
        <taxon>Streptophyta</taxon>
        <taxon>Embryophyta</taxon>
        <taxon>Tracheophyta</taxon>
        <taxon>Spermatophyta</taxon>
        <taxon>Magnoliopsida</taxon>
        <taxon>eudicotyledons</taxon>
        <taxon>Gunneridae</taxon>
        <taxon>Pentapetalae</taxon>
        <taxon>rosids</taxon>
        <taxon>fabids</taxon>
        <taxon>Fabales</taxon>
        <taxon>Fabaceae</taxon>
        <taxon>Papilionoideae</taxon>
        <taxon>50 kb inversion clade</taxon>
        <taxon>NPAAA clade</taxon>
        <taxon>indigoferoid/millettioid clade</taxon>
        <taxon>Phaseoleae</taxon>
        <taxon>Mucuna</taxon>
    </lineage>
</organism>